<accession>A0A926ZFF3</accession>
<comment type="caution">
    <text evidence="1">The sequence shown here is derived from an EMBL/GenBank/DDBJ whole genome shotgun (WGS) entry which is preliminary data.</text>
</comment>
<protein>
    <submittedName>
        <fullName evidence="1">Uncharacterized protein</fullName>
    </submittedName>
</protein>
<dbReference type="Proteomes" id="UP000641646">
    <property type="component" value="Unassembled WGS sequence"/>
</dbReference>
<sequence>MNTTFAKTSHAPIQQLNKAERKLFSFGIQVRPHQHLGKVTFPVRYCGAGFGVILSFIGNQPTEQMWGDFSSTAYRAIKAHFDAFCAVDSL</sequence>
<reference evidence="1" key="2">
    <citation type="submission" date="2020-08" db="EMBL/GenBank/DDBJ databases">
        <authorList>
            <person name="Chen M."/>
            <person name="Teng W."/>
            <person name="Zhao L."/>
            <person name="Hu C."/>
            <person name="Zhou Y."/>
            <person name="Han B."/>
            <person name="Song L."/>
            <person name="Shu W."/>
        </authorList>
    </citation>
    <scope>NUCLEOTIDE SEQUENCE</scope>
    <source>
        <strain evidence="1">FACHB-1375</strain>
    </source>
</reference>
<dbReference type="RefSeq" id="WP_190463820.1">
    <property type="nucleotide sequence ID" value="NZ_JACJPW010000015.1"/>
</dbReference>
<proteinExistence type="predicted"/>
<evidence type="ECO:0000313" key="2">
    <source>
        <dbReference type="Proteomes" id="UP000641646"/>
    </source>
</evidence>
<gene>
    <name evidence="1" type="ORF">H6G03_08085</name>
</gene>
<keyword evidence="2" id="KW-1185">Reference proteome</keyword>
<dbReference type="EMBL" id="JACJPW010000015">
    <property type="protein sequence ID" value="MBD2181058.1"/>
    <property type="molecule type" value="Genomic_DNA"/>
</dbReference>
<dbReference type="AlphaFoldDB" id="A0A926ZFF3"/>
<evidence type="ECO:0000313" key="1">
    <source>
        <dbReference type="EMBL" id="MBD2181058.1"/>
    </source>
</evidence>
<organism evidence="1 2">
    <name type="scientific">Aerosakkonema funiforme FACHB-1375</name>
    <dbReference type="NCBI Taxonomy" id="2949571"/>
    <lineage>
        <taxon>Bacteria</taxon>
        <taxon>Bacillati</taxon>
        <taxon>Cyanobacteriota</taxon>
        <taxon>Cyanophyceae</taxon>
        <taxon>Oscillatoriophycideae</taxon>
        <taxon>Aerosakkonematales</taxon>
        <taxon>Aerosakkonemataceae</taxon>
        <taxon>Aerosakkonema</taxon>
    </lineage>
</organism>
<name>A0A926ZFF3_9CYAN</name>
<reference evidence="1" key="1">
    <citation type="journal article" date="2015" name="ISME J.">
        <title>Draft Genome Sequence of Streptomyces incarnatus NRRL8089, which Produces the Nucleoside Antibiotic Sinefungin.</title>
        <authorList>
            <person name="Oshima K."/>
            <person name="Hattori M."/>
            <person name="Shimizu H."/>
            <person name="Fukuda K."/>
            <person name="Nemoto M."/>
            <person name="Inagaki K."/>
            <person name="Tamura T."/>
        </authorList>
    </citation>
    <scope>NUCLEOTIDE SEQUENCE</scope>
    <source>
        <strain evidence="1">FACHB-1375</strain>
    </source>
</reference>